<keyword evidence="1" id="KW-0489">Methyltransferase</keyword>
<dbReference type="InterPro" id="IPR029063">
    <property type="entry name" value="SAM-dependent_MTases_sf"/>
</dbReference>
<dbReference type="EMBL" id="VTUX01000006">
    <property type="protein sequence ID" value="KAA1190066.1"/>
    <property type="molecule type" value="Genomic_DNA"/>
</dbReference>
<dbReference type="Gene3D" id="3.40.50.150">
    <property type="entry name" value="Vaccinia Virus protein VP39"/>
    <property type="match status" value="1"/>
</dbReference>
<dbReference type="Proteomes" id="UP000323708">
    <property type="component" value="Unassembled WGS sequence"/>
</dbReference>
<dbReference type="Pfam" id="PF13578">
    <property type="entry name" value="Methyltransf_24"/>
    <property type="match status" value="1"/>
</dbReference>
<dbReference type="GO" id="GO:0008168">
    <property type="term" value="F:methyltransferase activity"/>
    <property type="evidence" value="ECO:0007669"/>
    <property type="project" value="UniProtKB-KW"/>
</dbReference>
<keyword evidence="2" id="KW-1185">Reference proteome</keyword>
<gene>
    <name evidence="1" type="ORF">F0M18_13445</name>
</gene>
<evidence type="ECO:0000313" key="1">
    <source>
        <dbReference type="EMBL" id="KAA1190066.1"/>
    </source>
</evidence>
<name>A0A5B0WT40_9GAMM</name>
<keyword evidence="1" id="KW-0808">Transferase</keyword>
<dbReference type="GO" id="GO:0032259">
    <property type="term" value="P:methylation"/>
    <property type="evidence" value="ECO:0007669"/>
    <property type="project" value="UniProtKB-KW"/>
</dbReference>
<protein>
    <submittedName>
        <fullName evidence="1">Class I SAM-dependent methyltransferase</fullName>
    </submittedName>
</protein>
<accession>A0A5B0WT40</accession>
<evidence type="ECO:0000313" key="2">
    <source>
        <dbReference type="Proteomes" id="UP000323708"/>
    </source>
</evidence>
<sequence>MIRLWGRLIKPVFEAAEARNVLEIGAEYGLSTRVLMNYINAVDGHLHCIDPSPLFEADDFRREYGERLTFYGDLSLNVIGQLPQLDVAMVDGDHNWYTVFNELKALEDLHGGDPMRQPIIFAHDIGWPYGRRDLYYDPTTIPEAFLQPHERKGMLPNKAHLVDEGGMNLELCNAVDEGGPKNGVLTGVEDYIAQSALDFRFLNLPFYYGLGILVTEQRLAANPALAAQISTLEQQLQGEELIRLAEHLRIVEGVVLQTLQRKLEASEQRVAELEAQLGETPQGGARQP</sequence>
<dbReference type="SUPFAM" id="SSF53335">
    <property type="entry name" value="S-adenosyl-L-methionine-dependent methyltransferases"/>
    <property type="match status" value="1"/>
</dbReference>
<organism evidence="1 2">
    <name type="scientific">Pseudohalioglobus sediminis</name>
    <dbReference type="NCBI Taxonomy" id="2606449"/>
    <lineage>
        <taxon>Bacteria</taxon>
        <taxon>Pseudomonadati</taxon>
        <taxon>Pseudomonadota</taxon>
        <taxon>Gammaproteobacteria</taxon>
        <taxon>Cellvibrionales</taxon>
        <taxon>Halieaceae</taxon>
        <taxon>Pseudohalioglobus</taxon>
    </lineage>
</organism>
<proteinExistence type="predicted"/>
<comment type="caution">
    <text evidence="1">The sequence shown here is derived from an EMBL/GenBank/DDBJ whole genome shotgun (WGS) entry which is preliminary data.</text>
</comment>
<dbReference type="AlphaFoldDB" id="A0A5B0WT40"/>
<dbReference type="RefSeq" id="WP_149611965.1">
    <property type="nucleotide sequence ID" value="NZ_VTUX01000006.1"/>
</dbReference>
<reference evidence="1 2" key="1">
    <citation type="submission" date="2019-09" db="EMBL/GenBank/DDBJ databases">
        <authorList>
            <person name="Chen X.-Y."/>
        </authorList>
    </citation>
    <scope>NUCLEOTIDE SEQUENCE [LARGE SCALE GENOMIC DNA]</scope>
    <source>
        <strain evidence="1 2">NY5</strain>
    </source>
</reference>